<keyword evidence="2" id="KW-0378">Hydrolase</keyword>
<dbReference type="OrthoDB" id="9802901at2"/>
<dbReference type="Proteomes" id="UP000176244">
    <property type="component" value="Unassembled WGS sequence"/>
</dbReference>
<dbReference type="InterPro" id="IPR002711">
    <property type="entry name" value="HNH"/>
</dbReference>
<dbReference type="Pfam" id="PF01844">
    <property type="entry name" value="HNH"/>
    <property type="match status" value="1"/>
</dbReference>
<protein>
    <submittedName>
        <fullName evidence="2">CRISPR-associated endonuclease Cas9</fullName>
    </submittedName>
</protein>
<dbReference type="CDD" id="cd00085">
    <property type="entry name" value="HNHc"/>
    <property type="match status" value="1"/>
</dbReference>
<dbReference type="SMART" id="SM00507">
    <property type="entry name" value="HNHc"/>
    <property type="match status" value="1"/>
</dbReference>
<evidence type="ECO:0000259" key="1">
    <source>
        <dbReference type="SMART" id="SM00507"/>
    </source>
</evidence>
<dbReference type="STRING" id="52694.ACWI_10240"/>
<dbReference type="EMBL" id="LKEU01000020">
    <property type="protein sequence ID" value="OFV71524.1"/>
    <property type="molecule type" value="Genomic_DNA"/>
</dbReference>
<evidence type="ECO:0000313" key="3">
    <source>
        <dbReference type="Proteomes" id="UP000176244"/>
    </source>
</evidence>
<dbReference type="AlphaFoldDB" id="A0A1F2PKY0"/>
<dbReference type="GO" id="GO:0008270">
    <property type="term" value="F:zinc ion binding"/>
    <property type="evidence" value="ECO:0007669"/>
    <property type="project" value="InterPro"/>
</dbReference>
<dbReference type="InterPro" id="IPR003615">
    <property type="entry name" value="HNH_nuc"/>
</dbReference>
<evidence type="ECO:0000313" key="2">
    <source>
        <dbReference type="EMBL" id="OFV71524.1"/>
    </source>
</evidence>
<proteinExistence type="predicted"/>
<dbReference type="InterPro" id="IPR052892">
    <property type="entry name" value="NA-targeting_endonuclease"/>
</dbReference>
<dbReference type="Gene3D" id="1.10.30.50">
    <property type="match status" value="1"/>
</dbReference>
<feature type="domain" description="HNH nuclease" evidence="1">
    <location>
        <begin position="9"/>
        <end position="62"/>
    </location>
</feature>
<dbReference type="GO" id="GO:0003676">
    <property type="term" value="F:nucleic acid binding"/>
    <property type="evidence" value="ECO:0007669"/>
    <property type="project" value="InterPro"/>
</dbReference>
<reference evidence="2 3" key="1">
    <citation type="submission" date="2015-09" db="EMBL/GenBank/DDBJ databases">
        <title>Genome sequence of Acetobacterium wieringae DSM 1911.</title>
        <authorList>
            <person name="Poehlein A."/>
            <person name="Bengelsdorf F.R."/>
            <person name="Schiel-Bengelsdorf B."/>
            <person name="Duerre P."/>
            <person name="Daniel R."/>
        </authorList>
    </citation>
    <scope>NUCLEOTIDE SEQUENCE [LARGE SCALE GENOMIC DNA]</scope>
    <source>
        <strain evidence="2 3">DSM 1911</strain>
    </source>
</reference>
<sequence>MSRKKLNQSERKKIFNKTDGHCAYCGTELEFGKMQIDHIVPISRGGEDDEKNMIAACRSCNHYKSTLFLEEFRSEIEKWHQRLMRDSVTYKNAIRYGVVEHKSKEIVFYFETIQ</sequence>
<keyword evidence="2" id="KW-0540">Nuclease</keyword>
<comment type="caution">
    <text evidence="2">The sequence shown here is derived from an EMBL/GenBank/DDBJ whole genome shotgun (WGS) entry which is preliminary data.</text>
</comment>
<accession>A0A1F2PKY0</accession>
<dbReference type="PANTHER" id="PTHR33877:SF2">
    <property type="entry name" value="OS07G0170200 PROTEIN"/>
    <property type="match status" value="1"/>
</dbReference>
<keyword evidence="2" id="KW-0255">Endonuclease</keyword>
<dbReference type="PANTHER" id="PTHR33877">
    <property type="entry name" value="SLL1193 PROTEIN"/>
    <property type="match status" value="1"/>
</dbReference>
<gene>
    <name evidence="2" type="primary">cas9</name>
    <name evidence="2" type="ORF">ACWI_10240</name>
</gene>
<name>A0A1F2PKY0_9FIRM</name>
<dbReference type="GO" id="GO:0004519">
    <property type="term" value="F:endonuclease activity"/>
    <property type="evidence" value="ECO:0007669"/>
    <property type="project" value="UniProtKB-KW"/>
</dbReference>
<organism evidence="2 3">
    <name type="scientific">Acetobacterium wieringae</name>
    <dbReference type="NCBI Taxonomy" id="52694"/>
    <lineage>
        <taxon>Bacteria</taxon>
        <taxon>Bacillati</taxon>
        <taxon>Bacillota</taxon>
        <taxon>Clostridia</taxon>
        <taxon>Eubacteriales</taxon>
        <taxon>Eubacteriaceae</taxon>
        <taxon>Acetobacterium</taxon>
    </lineage>
</organism>
<dbReference type="RefSeq" id="WP_070370365.1">
    <property type="nucleotide sequence ID" value="NZ_LKEU01000020.1"/>
</dbReference>